<sequence>MTSRALSHRGAGFTGEEDTILCKAYCLHSSKFAIGLYRNREAMWNEIESTYNKEACDQLKYKFRTLKGLQSRWYIIYGACKLFWECICVDMFEGARVSYMRRHPKNKTFTFYHVWDIVKAHEKWIEHPKPIQPHDSSSLVEGTDEVSDDDDEEDVNNQQQAYLEYQEKMKQQRADYWARANALLDIEKKMLEIEQQKLDMREQKFNKRIMDMDLNDLTPMKKMYFTNKKMEIVSKQSMVGAARNLNFNVGAGNERESAQHIRQNVIGNVCTYHLFYLFLLLHRWIIGSTAVYDPFHPLLTRVLVTPKISMNKLSVEW</sequence>
<reference evidence="3 4" key="1">
    <citation type="submission" date="2017-09" db="EMBL/GenBank/DDBJ databases">
        <title>WGS assembly of Aquilegia coerulea Goldsmith.</title>
        <authorList>
            <person name="Hodges S."/>
            <person name="Kramer E."/>
            <person name="Nordborg M."/>
            <person name="Tomkins J."/>
            <person name="Borevitz J."/>
            <person name="Derieg N."/>
            <person name="Yan J."/>
            <person name="Mihaltcheva S."/>
            <person name="Hayes R.D."/>
            <person name="Rokhsar D."/>
        </authorList>
    </citation>
    <scope>NUCLEOTIDE SEQUENCE [LARGE SCALE GENOMIC DNA]</scope>
    <source>
        <strain evidence="4">cv. Goldsmith</strain>
    </source>
</reference>
<dbReference type="OrthoDB" id="1110335at2759"/>
<evidence type="ECO:0000256" key="1">
    <source>
        <dbReference type="SAM" id="MobiDB-lite"/>
    </source>
</evidence>
<dbReference type="AlphaFoldDB" id="A0A2G5EMB2"/>
<feature type="compositionally biased region" description="Acidic residues" evidence="1">
    <location>
        <begin position="142"/>
        <end position="155"/>
    </location>
</feature>
<evidence type="ECO:0000313" key="3">
    <source>
        <dbReference type="EMBL" id="PIA56869.1"/>
    </source>
</evidence>
<feature type="region of interest" description="Disordered" evidence="1">
    <location>
        <begin position="128"/>
        <end position="156"/>
    </location>
</feature>
<keyword evidence="4" id="KW-1185">Reference proteome</keyword>
<dbReference type="PANTHER" id="PTHR45125:SF3">
    <property type="entry name" value="NO-APICAL-MERISTEM-ASSOCIATED CARBOXY-TERMINAL DOMAIN PROTEIN"/>
    <property type="match status" value="1"/>
</dbReference>
<evidence type="ECO:0000259" key="2">
    <source>
        <dbReference type="Pfam" id="PF14303"/>
    </source>
</evidence>
<name>A0A2G5EMB2_AQUCA</name>
<dbReference type="InterPro" id="IPR029466">
    <property type="entry name" value="NAM-associated_C"/>
</dbReference>
<organism evidence="3 4">
    <name type="scientific">Aquilegia coerulea</name>
    <name type="common">Rocky mountain columbine</name>
    <dbReference type="NCBI Taxonomy" id="218851"/>
    <lineage>
        <taxon>Eukaryota</taxon>
        <taxon>Viridiplantae</taxon>
        <taxon>Streptophyta</taxon>
        <taxon>Embryophyta</taxon>
        <taxon>Tracheophyta</taxon>
        <taxon>Spermatophyta</taxon>
        <taxon>Magnoliopsida</taxon>
        <taxon>Ranunculales</taxon>
        <taxon>Ranunculaceae</taxon>
        <taxon>Thalictroideae</taxon>
        <taxon>Aquilegia</taxon>
    </lineage>
</organism>
<dbReference type="PANTHER" id="PTHR45125">
    <property type="entry name" value="F21J9.4-RELATED"/>
    <property type="match status" value="1"/>
</dbReference>
<dbReference type="EMBL" id="KZ305024">
    <property type="protein sequence ID" value="PIA56869.1"/>
    <property type="molecule type" value="Genomic_DNA"/>
</dbReference>
<dbReference type="Proteomes" id="UP000230069">
    <property type="component" value="Unassembled WGS sequence"/>
</dbReference>
<feature type="domain" description="No apical meristem-associated C-terminal" evidence="2">
    <location>
        <begin position="107"/>
        <end position="232"/>
    </location>
</feature>
<protein>
    <recommendedName>
        <fullName evidence="2">No apical meristem-associated C-terminal domain-containing protein</fullName>
    </recommendedName>
</protein>
<dbReference type="InParanoid" id="A0A2G5EMB2"/>
<gene>
    <name evidence="3" type="ORF">AQUCO_00700909v1</name>
</gene>
<dbReference type="Pfam" id="PF14303">
    <property type="entry name" value="NAM-associated"/>
    <property type="match status" value="1"/>
</dbReference>
<evidence type="ECO:0000313" key="4">
    <source>
        <dbReference type="Proteomes" id="UP000230069"/>
    </source>
</evidence>
<proteinExistence type="predicted"/>
<accession>A0A2G5EMB2</accession>
<dbReference type="STRING" id="218851.A0A2G5EMB2"/>